<protein>
    <submittedName>
        <fullName evidence="1">Uncharacterized protein</fullName>
    </submittedName>
</protein>
<dbReference type="AlphaFoldDB" id="A0A8E2B282"/>
<evidence type="ECO:0000313" key="1">
    <source>
        <dbReference type="EMBL" id="OCH92312.1"/>
    </source>
</evidence>
<dbReference type="Proteomes" id="UP000250043">
    <property type="component" value="Unassembled WGS sequence"/>
</dbReference>
<keyword evidence="2" id="KW-1185">Reference proteome</keyword>
<dbReference type="OrthoDB" id="2758123at2759"/>
<proteinExistence type="predicted"/>
<gene>
    <name evidence="1" type="ORF">OBBRIDRAFT_791423</name>
</gene>
<name>A0A8E2B282_9APHY</name>
<dbReference type="EMBL" id="KV722371">
    <property type="protein sequence ID" value="OCH92312.1"/>
    <property type="molecule type" value="Genomic_DNA"/>
</dbReference>
<evidence type="ECO:0000313" key="2">
    <source>
        <dbReference type="Proteomes" id="UP000250043"/>
    </source>
</evidence>
<reference evidence="1 2" key="1">
    <citation type="submission" date="2016-07" db="EMBL/GenBank/DDBJ databases">
        <title>Draft genome of the white-rot fungus Obba rivulosa 3A-2.</title>
        <authorList>
            <consortium name="DOE Joint Genome Institute"/>
            <person name="Miettinen O."/>
            <person name="Riley R."/>
            <person name="Acob R."/>
            <person name="Barry K."/>
            <person name="Cullen D."/>
            <person name="De Vries R."/>
            <person name="Hainaut M."/>
            <person name="Hatakka A."/>
            <person name="Henrissat B."/>
            <person name="Hilden K."/>
            <person name="Kuo R."/>
            <person name="Labutti K."/>
            <person name="Lipzen A."/>
            <person name="Makela M.R."/>
            <person name="Sandor L."/>
            <person name="Spatafora J.W."/>
            <person name="Grigoriev I.V."/>
            <person name="Hibbett D.S."/>
        </authorList>
    </citation>
    <scope>NUCLEOTIDE SEQUENCE [LARGE SCALE GENOMIC DNA]</scope>
    <source>
        <strain evidence="1 2">3A-2</strain>
    </source>
</reference>
<accession>A0A8E2B282</accession>
<organism evidence="1 2">
    <name type="scientific">Obba rivulosa</name>
    <dbReference type="NCBI Taxonomy" id="1052685"/>
    <lineage>
        <taxon>Eukaryota</taxon>
        <taxon>Fungi</taxon>
        <taxon>Dikarya</taxon>
        <taxon>Basidiomycota</taxon>
        <taxon>Agaricomycotina</taxon>
        <taxon>Agaricomycetes</taxon>
        <taxon>Polyporales</taxon>
        <taxon>Gelatoporiaceae</taxon>
        <taxon>Obba</taxon>
    </lineage>
</organism>
<sequence>MRMALRSAVETLPKLVLLHGRPDILSFRPYLHVMVPQHRIALTRMLVSDHPLAVERLRWAKRYRPPVPWHERLCRLCRDALDDSPHTMLECSAAADPVALRDVFWGKVGAEWARLRSAAHDPAHALALLMARPSLHGLVAKLAYDALEVYARVPI</sequence>